<evidence type="ECO:0000313" key="1">
    <source>
        <dbReference type="EMBL" id="GFU29175.1"/>
    </source>
</evidence>
<dbReference type="Proteomes" id="UP000887013">
    <property type="component" value="Unassembled WGS sequence"/>
</dbReference>
<accession>A0A8X6QNZ1</accession>
<dbReference type="AlphaFoldDB" id="A0A8X6QNZ1"/>
<keyword evidence="2" id="KW-1185">Reference proteome</keyword>
<reference evidence="1" key="1">
    <citation type="submission" date="2020-08" db="EMBL/GenBank/DDBJ databases">
        <title>Multicomponent nature underlies the extraordinary mechanical properties of spider dragline silk.</title>
        <authorList>
            <person name="Kono N."/>
            <person name="Nakamura H."/>
            <person name="Mori M."/>
            <person name="Yoshida Y."/>
            <person name="Ohtoshi R."/>
            <person name="Malay A.D."/>
            <person name="Moran D.A.P."/>
            <person name="Tomita M."/>
            <person name="Numata K."/>
            <person name="Arakawa K."/>
        </authorList>
    </citation>
    <scope>NUCLEOTIDE SEQUENCE</scope>
</reference>
<protein>
    <submittedName>
        <fullName evidence="1">Uncharacterized protein</fullName>
    </submittedName>
</protein>
<gene>
    <name evidence="1" type="ORF">NPIL_263671</name>
</gene>
<proteinExistence type="predicted"/>
<organism evidence="1 2">
    <name type="scientific">Nephila pilipes</name>
    <name type="common">Giant wood spider</name>
    <name type="synonym">Nephila maculata</name>
    <dbReference type="NCBI Taxonomy" id="299642"/>
    <lineage>
        <taxon>Eukaryota</taxon>
        <taxon>Metazoa</taxon>
        <taxon>Ecdysozoa</taxon>
        <taxon>Arthropoda</taxon>
        <taxon>Chelicerata</taxon>
        <taxon>Arachnida</taxon>
        <taxon>Araneae</taxon>
        <taxon>Araneomorphae</taxon>
        <taxon>Entelegynae</taxon>
        <taxon>Araneoidea</taxon>
        <taxon>Nephilidae</taxon>
        <taxon>Nephila</taxon>
    </lineage>
</organism>
<comment type="caution">
    <text evidence="1">The sequence shown here is derived from an EMBL/GenBank/DDBJ whole genome shotgun (WGS) entry which is preliminary data.</text>
</comment>
<sequence length="90" mass="10019">MALTSGHFSLPLPITLHFLRHHVGINPFITNVPPYFVMDNELEKGGLYYMSQPFPGETPLCVPPGAFTCWAKVLVDHPSVTRSLILLDTL</sequence>
<dbReference type="EMBL" id="BMAW01082423">
    <property type="protein sequence ID" value="GFU29175.1"/>
    <property type="molecule type" value="Genomic_DNA"/>
</dbReference>
<dbReference type="OrthoDB" id="10298605at2759"/>
<name>A0A8X6QNZ1_NEPPI</name>
<evidence type="ECO:0000313" key="2">
    <source>
        <dbReference type="Proteomes" id="UP000887013"/>
    </source>
</evidence>